<sequence length="82" mass="9441">MRFVADKTDIPVPKLYDSFEDDAAAYLVMEYVEGVTMNKLLPEQRKTVETELERHFEALRGLKSDACLGWPLWDPSSRFVSS</sequence>
<keyword evidence="2" id="KW-1185">Reference proteome</keyword>
<reference evidence="1 2" key="1">
    <citation type="journal article" date="2015" name="BMC Genomics">
        <title>The genome of the truffle-parasite Tolypocladium ophioglossoides and the evolution of antifungal peptaibiotics.</title>
        <authorList>
            <person name="Quandt C.A."/>
            <person name="Bushley K.E."/>
            <person name="Spatafora J.W."/>
        </authorList>
    </citation>
    <scope>NUCLEOTIDE SEQUENCE [LARGE SCALE GENOMIC DNA]</scope>
    <source>
        <strain evidence="1 2">CBS 100239</strain>
    </source>
</reference>
<protein>
    <recommendedName>
        <fullName evidence="3">Aminoglycoside phosphotransferase domain-containing protein</fullName>
    </recommendedName>
</protein>
<dbReference type="Proteomes" id="UP000036947">
    <property type="component" value="Unassembled WGS sequence"/>
</dbReference>
<evidence type="ECO:0008006" key="3">
    <source>
        <dbReference type="Google" id="ProtNLM"/>
    </source>
</evidence>
<organism evidence="1 2">
    <name type="scientific">Tolypocladium ophioglossoides (strain CBS 100239)</name>
    <name type="common">Snaketongue truffleclub</name>
    <name type="synonym">Elaphocordyceps ophioglossoides</name>
    <dbReference type="NCBI Taxonomy" id="1163406"/>
    <lineage>
        <taxon>Eukaryota</taxon>
        <taxon>Fungi</taxon>
        <taxon>Dikarya</taxon>
        <taxon>Ascomycota</taxon>
        <taxon>Pezizomycotina</taxon>
        <taxon>Sordariomycetes</taxon>
        <taxon>Hypocreomycetidae</taxon>
        <taxon>Hypocreales</taxon>
        <taxon>Ophiocordycipitaceae</taxon>
        <taxon>Tolypocladium</taxon>
    </lineage>
</organism>
<evidence type="ECO:0000313" key="1">
    <source>
        <dbReference type="EMBL" id="KND88454.1"/>
    </source>
</evidence>
<comment type="caution">
    <text evidence="1">The sequence shown here is derived from an EMBL/GenBank/DDBJ whole genome shotgun (WGS) entry which is preliminary data.</text>
</comment>
<accession>A0A0L0N369</accession>
<evidence type="ECO:0000313" key="2">
    <source>
        <dbReference type="Proteomes" id="UP000036947"/>
    </source>
</evidence>
<gene>
    <name evidence="1" type="ORF">TOPH_06833</name>
</gene>
<name>A0A0L0N369_TOLOC</name>
<dbReference type="AlphaFoldDB" id="A0A0L0N369"/>
<dbReference type="EMBL" id="LFRF01000025">
    <property type="protein sequence ID" value="KND88454.1"/>
    <property type="molecule type" value="Genomic_DNA"/>
</dbReference>
<dbReference type="OrthoDB" id="2906425at2759"/>
<dbReference type="Gene3D" id="3.30.200.150">
    <property type="match status" value="1"/>
</dbReference>
<proteinExistence type="predicted"/>
<dbReference type="STRING" id="1163406.A0A0L0N369"/>
<dbReference type="InterPro" id="IPR011009">
    <property type="entry name" value="Kinase-like_dom_sf"/>
</dbReference>
<dbReference type="SUPFAM" id="SSF56112">
    <property type="entry name" value="Protein kinase-like (PK-like)"/>
    <property type="match status" value="1"/>
</dbReference>
<dbReference type="Gene3D" id="3.90.1200.10">
    <property type="match status" value="1"/>
</dbReference>